<accession>A0A5Q4ZHV0</accession>
<geneLocation type="plasmid" evidence="1 2">
    <name>pI</name>
</geneLocation>
<keyword evidence="2" id="KW-1185">Reference proteome</keyword>
<dbReference type="AlphaFoldDB" id="A0A5Q4ZHV0"/>
<dbReference type="EMBL" id="LR699555">
    <property type="protein sequence ID" value="VVD30896.1"/>
    <property type="molecule type" value="Genomic_DNA"/>
</dbReference>
<dbReference type="Proteomes" id="UP000325811">
    <property type="component" value="Plasmid pI"/>
</dbReference>
<name>A0A5Q4ZHV0_9BURK</name>
<organism evidence="1 2">
    <name type="scientific">Paraburkholderia dioscoreae</name>
    <dbReference type="NCBI Taxonomy" id="2604047"/>
    <lineage>
        <taxon>Bacteria</taxon>
        <taxon>Pseudomonadati</taxon>
        <taxon>Pseudomonadota</taxon>
        <taxon>Betaproteobacteria</taxon>
        <taxon>Burkholderiales</taxon>
        <taxon>Burkholderiaceae</taxon>
        <taxon>Paraburkholderia</taxon>
    </lineage>
</organism>
<evidence type="ECO:0000313" key="2">
    <source>
        <dbReference type="Proteomes" id="UP000325811"/>
    </source>
</evidence>
<evidence type="ECO:0000313" key="1">
    <source>
        <dbReference type="EMBL" id="VVD30896.1"/>
    </source>
</evidence>
<dbReference type="RefSeq" id="WP_165189830.1">
    <property type="nucleotide sequence ID" value="NZ_LR699555.1"/>
</dbReference>
<protein>
    <submittedName>
        <fullName evidence="1">Uncharacterized protein</fullName>
    </submittedName>
</protein>
<proteinExistence type="predicted"/>
<reference evidence="1 2" key="1">
    <citation type="submission" date="2019-08" db="EMBL/GenBank/DDBJ databases">
        <authorList>
            <person name="Herpell B J."/>
        </authorList>
    </citation>
    <scope>NUCLEOTIDE SEQUENCE [LARGE SCALE GENOMIC DNA]</scope>
    <source>
        <strain evidence="2">Msb3</strain>
        <plasmid evidence="1 2">pI</plasmid>
    </source>
</reference>
<dbReference type="KEGG" id="pdio:PDMSB3_0060.2"/>
<keyword evidence="1" id="KW-0614">Plasmid</keyword>
<gene>
    <name evidence="1" type="ORF">PDMSB3_0060</name>
</gene>
<sequence length="67" mass="7465">MIEQLKIAANEVRIGDAIRLTALQNTSDRDRLIEVVEVKVSGVFVKLDTALGVSEFLPVNRSIAVWR</sequence>